<evidence type="ECO:0000256" key="4">
    <source>
        <dbReference type="ARBA" id="ARBA00022989"/>
    </source>
</evidence>
<dbReference type="EMBL" id="FNNZ01000003">
    <property type="protein sequence ID" value="SDW32661.1"/>
    <property type="molecule type" value="Genomic_DNA"/>
</dbReference>
<feature type="transmembrane region" description="Helical" evidence="6">
    <location>
        <begin position="198"/>
        <end position="218"/>
    </location>
</feature>
<evidence type="ECO:0000313" key="7">
    <source>
        <dbReference type="EMBL" id="SDW32661.1"/>
    </source>
</evidence>
<evidence type="ECO:0000313" key="8">
    <source>
        <dbReference type="Proteomes" id="UP000198816"/>
    </source>
</evidence>
<dbReference type="PANTHER" id="PTHR21716:SF64">
    <property type="entry name" value="AI-2 TRANSPORT PROTEIN TQSA"/>
    <property type="match status" value="1"/>
</dbReference>
<dbReference type="RefSeq" id="WP_093028538.1">
    <property type="nucleotide sequence ID" value="NZ_FNNZ01000003.1"/>
</dbReference>
<dbReference type="PANTHER" id="PTHR21716">
    <property type="entry name" value="TRANSMEMBRANE PROTEIN"/>
    <property type="match status" value="1"/>
</dbReference>
<evidence type="ECO:0000256" key="2">
    <source>
        <dbReference type="ARBA" id="ARBA00009773"/>
    </source>
</evidence>
<dbReference type="AlphaFoldDB" id="A0A1H2SM14"/>
<keyword evidence="4 6" id="KW-1133">Transmembrane helix</keyword>
<feature type="transmembrane region" description="Helical" evidence="6">
    <location>
        <begin position="12"/>
        <end position="28"/>
    </location>
</feature>
<accession>A0A1H2SM14</accession>
<dbReference type="OrthoDB" id="9799225at2"/>
<protein>
    <submittedName>
        <fullName evidence="7">Predicted PurR-regulated permease PerM</fullName>
    </submittedName>
</protein>
<feature type="transmembrane region" description="Helical" evidence="6">
    <location>
        <begin position="262"/>
        <end position="280"/>
    </location>
</feature>
<dbReference type="GO" id="GO:0016020">
    <property type="term" value="C:membrane"/>
    <property type="evidence" value="ECO:0007669"/>
    <property type="project" value="UniProtKB-SubCell"/>
</dbReference>
<keyword evidence="8" id="KW-1185">Reference proteome</keyword>
<evidence type="ECO:0000256" key="6">
    <source>
        <dbReference type="SAM" id="Phobius"/>
    </source>
</evidence>
<feature type="transmembrane region" description="Helical" evidence="6">
    <location>
        <begin position="224"/>
        <end position="255"/>
    </location>
</feature>
<dbReference type="GO" id="GO:0055085">
    <property type="term" value="P:transmembrane transport"/>
    <property type="evidence" value="ECO:0007669"/>
    <property type="project" value="TreeGrafter"/>
</dbReference>
<evidence type="ECO:0000256" key="5">
    <source>
        <dbReference type="ARBA" id="ARBA00023136"/>
    </source>
</evidence>
<comment type="subcellular location">
    <subcellularLocation>
        <location evidence="1">Membrane</location>
        <topology evidence="1">Multi-pass membrane protein</topology>
    </subcellularLocation>
</comment>
<keyword evidence="3 6" id="KW-0812">Transmembrane</keyword>
<feature type="transmembrane region" description="Helical" evidence="6">
    <location>
        <begin position="64"/>
        <end position="88"/>
    </location>
</feature>
<sequence>MTNALSGFSPPARGLLVAGAFALVIGLMKIAAPILVPLLLAVFIAIIATPALKWMRRRGVPKWGALAVIIFILLDVGSLLALVTTGALEGFRDSLPTYQERFMLLSEQLGGWMEGVGVGGSREAIPDLLDPNKVAFAVRYLLSNASGFFATGLLVLLAVVFILLEANTLPAKLKVAFRMTEAGNARLKRLLDAIKRYMLIKSLTSLGTAVCVWLWLWFLGIDFAVLWAVLAFFLNFIPVVGNIVMMIPAVLLALVQADVSTAIWVAVGYLVINTVIGNVLEPRIMGKGLGISTLAVFIALLFWGWMFGTVGMFLAVPLTAALIIALDASPHTRPIAILLGPAIEPELEPEQ</sequence>
<dbReference type="STRING" id="1058.SAMN05421783_10346"/>
<name>A0A1H2SM14_THIRO</name>
<feature type="transmembrane region" description="Helical" evidence="6">
    <location>
        <begin position="300"/>
        <end position="326"/>
    </location>
</feature>
<feature type="transmembrane region" description="Helical" evidence="6">
    <location>
        <begin position="140"/>
        <end position="164"/>
    </location>
</feature>
<organism evidence="7 8">
    <name type="scientific">Thiocapsa roseopersicina</name>
    <dbReference type="NCBI Taxonomy" id="1058"/>
    <lineage>
        <taxon>Bacteria</taxon>
        <taxon>Pseudomonadati</taxon>
        <taxon>Pseudomonadota</taxon>
        <taxon>Gammaproteobacteria</taxon>
        <taxon>Chromatiales</taxon>
        <taxon>Chromatiaceae</taxon>
        <taxon>Thiocapsa</taxon>
    </lineage>
</organism>
<reference evidence="8" key="1">
    <citation type="submission" date="2016-10" db="EMBL/GenBank/DDBJ databases">
        <authorList>
            <person name="Varghese N."/>
            <person name="Submissions S."/>
        </authorList>
    </citation>
    <scope>NUCLEOTIDE SEQUENCE [LARGE SCALE GENOMIC DNA]</scope>
    <source>
        <strain evidence="8">DSM 217</strain>
    </source>
</reference>
<gene>
    <name evidence="7" type="ORF">SAMN05421783_10346</name>
</gene>
<proteinExistence type="inferred from homology"/>
<comment type="similarity">
    <text evidence="2">Belongs to the autoinducer-2 exporter (AI-2E) (TC 2.A.86) family.</text>
</comment>
<dbReference type="Proteomes" id="UP000198816">
    <property type="component" value="Unassembled WGS sequence"/>
</dbReference>
<dbReference type="InterPro" id="IPR002549">
    <property type="entry name" value="AI-2E-like"/>
</dbReference>
<keyword evidence="5 6" id="KW-0472">Membrane</keyword>
<evidence type="ECO:0000256" key="3">
    <source>
        <dbReference type="ARBA" id="ARBA00022692"/>
    </source>
</evidence>
<evidence type="ECO:0000256" key="1">
    <source>
        <dbReference type="ARBA" id="ARBA00004141"/>
    </source>
</evidence>
<dbReference type="Pfam" id="PF01594">
    <property type="entry name" value="AI-2E_transport"/>
    <property type="match status" value="1"/>
</dbReference>